<dbReference type="RefSeq" id="WP_131851506.1">
    <property type="nucleotide sequence ID" value="NZ_SKFH01000008.1"/>
</dbReference>
<keyword evidence="1" id="KW-0732">Signal</keyword>
<evidence type="ECO:0000313" key="2">
    <source>
        <dbReference type="EMBL" id="TCZ73161.1"/>
    </source>
</evidence>
<feature type="signal peptide" evidence="1">
    <location>
        <begin position="1"/>
        <end position="21"/>
    </location>
</feature>
<keyword evidence="3" id="KW-1185">Reference proteome</keyword>
<sequence>MNSLSKVSALLLAAATCAGCAGYRAGEANKNEQVAVKITEKPDVINYAVLQRQDVPSLAARGGSRGVVSGLAGGAISLATTAIKQMIAKDKAKYNAEYSQALTDLYFYDQLSTQGPFDPIGMQFNGFRMVRTFQNGDRLDTALVADFELDTRNPYEIINNSIFRLKLRSLKLNYAKAKVANNGKRTLNMDFEITFNSSYVNGDGVLFKNMELGRFYFFLRDAPLDPSAPNYAEYYNGLQGKPLEGKSFIVPRSYGYHVVGSNATEPSFSQGAYDIHINVKESSKNSFVNTMIIDNSGNVIDLVGDKVKAKIN</sequence>
<comment type="caution">
    <text evidence="2">The sequence shown here is derived from an EMBL/GenBank/DDBJ whole genome shotgun (WGS) entry which is preliminary data.</text>
</comment>
<evidence type="ECO:0008006" key="4">
    <source>
        <dbReference type="Google" id="ProtNLM"/>
    </source>
</evidence>
<reference evidence="2 3" key="1">
    <citation type="submission" date="2019-03" db="EMBL/GenBank/DDBJ databases">
        <authorList>
            <person name="Kim M.K.M."/>
        </authorList>
    </citation>
    <scope>NUCLEOTIDE SEQUENCE [LARGE SCALE GENOMIC DNA]</scope>
    <source>
        <strain evidence="2 3">17J68-15</strain>
    </source>
</reference>
<gene>
    <name evidence="2" type="ORF">E0486_07355</name>
</gene>
<evidence type="ECO:0000313" key="3">
    <source>
        <dbReference type="Proteomes" id="UP000295164"/>
    </source>
</evidence>
<organism evidence="2 3">
    <name type="scientific">Flaviaesturariibacter aridisoli</name>
    <dbReference type="NCBI Taxonomy" id="2545761"/>
    <lineage>
        <taxon>Bacteria</taxon>
        <taxon>Pseudomonadati</taxon>
        <taxon>Bacteroidota</taxon>
        <taxon>Chitinophagia</taxon>
        <taxon>Chitinophagales</taxon>
        <taxon>Chitinophagaceae</taxon>
        <taxon>Flaviaestuariibacter</taxon>
    </lineage>
</organism>
<feature type="chain" id="PRO_5020627849" description="Lipoprotein" evidence="1">
    <location>
        <begin position="22"/>
        <end position="312"/>
    </location>
</feature>
<name>A0A4R4E562_9BACT</name>
<proteinExistence type="predicted"/>
<dbReference type="AlphaFoldDB" id="A0A4R4E562"/>
<accession>A0A4R4E562</accession>
<dbReference type="EMBL" id="SKFH01000008">
    <property type="protein sequence ID" value="TCZ73161.1"/>
    <property type="molecule type" value="Genomic_DNA"/>
</dbReference>
<evidence type="ECO:0000256" key="1">
    <source>
        <dbReference type="SAM" id="SignalP"/>
    </source>
</evidence>
<protein>
    <recommendedName>
        <fullName evidence="4">Lipoprotein</fullName>
    </recommendedName>
</protein>
<dbReference type="OrthoDB" id="654041at2"/>
<dbReference type="Proteomes" id="UP000295164">
    <property type="component" value="Unassembled WGS sequence"/>
</dbReference>